<evidence type="ECO:0000256" key="4">
    <source>
        <dbReference type="ARBA" id="ARBA00023155"/>
    </source>
</evidence>
<organism evidence="9 10">
    <name type="scientific">Monodelphis domestica</name>
    <name type="common">Gray short-tailed opossum</name>
    <dbReference type="NCBI Taxonomy" id="13616"/>
    <lineage>
        <taxon>Eukaryota</taxon>
        <taxon>Metazoa</taxon>
        <taxon>Chordata</taxon>
        <taxon>Craniata</taxon>
        <taxon>Vertebrata</taxon>
        <taxon>Euteleostomi</taxon>
        <taxon>Mammalia</taxon>
        <taxon>Metatheria</taxon>
        <taxon>Didelphimorphia</taxon>
        <taxon>Didelphidae</taxon>
        <taxon>Monodelphis</taxon>
    </lineage>
</organism>
<sequence length="601" mass="68907">MDPNFILLSSKSQTYSYIGESMEEGSSPSSRVSGHDSSIPWDQITISNSVDSDWFCDEQIQAKRARVETIIQGMSLSPNPMMPLSNPREKESRHPIENSRENKRKQKLPQQQSPQGEGWSRDSRGNWKGEGHHFKEQLQMLQQQLRHFQERLYQLSEHNVLAQTQKDTERKKNFLKHSNDPNHDHWALGTDQYKHLKRNYTKEEKPKVSEEENQSRTPWLITYEEKTLSEILKKELTGAVSQVVDSVLRKVLSKPSGNQIQQETDVQVSGQDRKNIYSTATGNTRKDLLTMEASQNRSQSQTEAQMSALPLSMKKCSDSLGDPANSRMTQKPYQVPHVTLAMTSQIPEKQILSQLLGYGQNSHWSYSPSQISSSQDTSSPPSLDMPWSTFKFQPSGMSQRPYPVPFTSSQVENLALPTLKMEHGKLKTDSDAIPFSSVHIQEGLTPGHLKKAKLMFFFTRYPSSSLLKVYFPDVQFNRCITSQLIKWFSNFREFYYIQMEKFARQAISEGITNPNVLKVPRNSELFRTLNMHYNKGNDFEVPDQFLEIASLTLQEFFNAVTAGKDSDPSWKKPIYKIISKLDSDIPEIFKSSSCPQELLRN</sequence>
<comment type="subcellular location">
    <subcellularLocation>
        <location evidence="1">Nucleus</location>
    </subcellularLocation>
</comment>
<dbReference type="GO" id="GO:0045165">
    <property type="term" value="P:cell fate commitment"/>
    <property type="evidence" value="ECO:0007669"/>
    <property type="project" value="UniProtKB-ARBA"/>
</dbReference>
<dbReference type="GO" id="GO:0060059">
    <property type="term" value="P:embryonic retina morphogenesis in camera-type eye"/>
    <property type="evidence" value="ECO:0007669"/>
    <property type="project" value="UniProtKB-ARBA"/>
</dbReference>
<dbReference type="FunFam" id="1.10.10.500:FF:000001">
    <property type="entry name" value="Prospero homeobox protein 1"/>
    <property type="match status" value="1"/>
</dbReference>
<dbReference type="GO" id="GO:0005737">
    <property type="term" value="C:cytoplasm"/>
    <property type="evidence" value="ECO:0007669"/>
    <property type="project" value="UniProtKB-ARBA"/>
</dbReference>
<name>F7BT12_MONDO</name>
<dbReference type="GO" id="GO:0070365">
    <property type="term" value="P:hepatocyte differentiation"/>
    <property type="evidence" value="ECO:0007669"/>
    <property type="project" value="UniProtKB-ARBA"/>
</dbReference>
<dbReference type="PROSITE" id="PS51818">
    <property type="entry name" value="HOMEO_PROSPERO"/>
    <property type="match status" value="1"/>
</dbReference>
<dbReference type="InterPro" id="IPR037131">
    <property type="entry name" value="Homeo_prospero_dom_sf"/>
</dbReference>
<reference evidence="9 10" key="1">
    <citation type="journal article" date="2007" name="Nature">
        <title>Genome of the marsupial Monodelphis domestica reveals innovation in non-coding sequences.</title>
        <authorList>
            <person name="Mikkelsen T.S."/>
            <person name="Wakefield M.J."/>
            <person name="Aken B."/>
            <person name="Amemiya C.T."/>
            <person name="Chang J.L."/>
            <person name="Duke S."/>
            <person name="Garber M."/>
            <person name="Gentles A.J."/>
            <person name="Goodstadt L."/>
            <person name="Heger A."/>
            <person name="Jurka J."/>
            <person name="Kamal M."/>
            <person name="Mauceli E."/>
            <person name="Searle S.M."/>
            <person name="Sharpe T."/>
            <person name="Baker M.L."/>
            <person name="Batzer M.A."/>
            <person name="Benos P.V."/>
            <person name="Belov K."/>
            <person name="Clamp M."/>
            <person name="Cook A."/>
            <person name="Cuff J."/>
            <person name="Das R."/>
            <person name="Davidow L."/>
            <person name="Deakin J.E."/>
            <person name="Fazzari M.J."/>
            <person name="Glass J.L."/>
            <person name="Grabherr M."/>
            <person name="Greally J.M."/>
            <person name="Gu W."/>
            <person name="Hore T.A."/>
            <person name="Huttley G.A."/>
            <person name="Kleber M."/>
            <person name="Jirtle R.L."/>
            <person name="Koina E."/>
            <person name="Lee J.T."/>
            <person name="Mahony S."/>
            <person name="Marra M.A."/>
            <person name="Miller R.D."/>
            <person name="Nicholls R.D."/>
            <person name="Oda M."/>
            <person name="Papenfuss A.T."/>
            <person name="Parra Z.E."/>
            <person name="Pollock D.D."/>
            <person name="Ray D.A."/>
            <person name="Schein J.E."/>
            <person name="Speed T.P."/>
            <person name="Thompson K."/>
            <person name="VandeBerg J.L."/>
            <person name="Wade C.M."/>
            <person name="Walker J.A."/>
            <person name="Waters P.D."/>
            <person name="Webber C."/>
            <person name="Weidman J.R."/>
            <person name="Xie X."/>
            <person name="Zody M.C."/>
            <person name="Baldwin J."/>
            <person name="Abdouelleil A."/>
            <person name="Abdulkadir J."/>
            <person name="Abebe A."/>
            <person name="Abera B."/>
            <person name="Abreu J."/>
            <person name="Acer S.C."/>
            <person name="Aftuck L."/>
            <person name="Alexander A."/>
            <person name="An P."/>
            <person name="Anderson E."/>
            <person name="Anderson S."/>
            <person name="Arachi H."/>
            <person name="Azer M."/>
            <person name="Bachantsang P."/>
            <person name="Barry A."/>
            <person name="Bayul T."/>
            <person name="Berlin A."/>
            <person name="Bessette D."/>
            <person name="Bloom T."/>
            <person name="Bloom T."/>
            <person name="Boguslavskiy L."/>
            <person name="Bonnet C."/>
            <person name="Boukhgalter B."/>
            <person name="Bourzgui I."/>
            <person name="Brown A."/>
            <person name="Cahill P."/>
            <person name="Channer S."/>
            <person name="Cheshatsang Y."/>
            <person name="Chuda L."/>
            <person name="Citroen M."/>
            <person name="Collymore A."/>
            <person name="Cooke P."/>
            <person name="Costello M."/>
            <person name="D'Aco K."/>
            <person name="Daza R."/>
            <person name="De Haan G."/>
            <person name="DeGray S."/>
            <person name="DeMaso C."/>
            <person name="Dhargay N."/>
            <person name="Dooley K."/>
            <person name="Dooley E."/>
            <person name="Doricent M."/>
            <person name="Dorje P."/>
            <person name="Dorjee K."/>
            <person name="Dupes A."/>
            <person name="Elong R."/>
            <person name="Falk J."/>
            <person name="Farina A."/>
            <person name="Faro S."/>
            <person name="Ferguson D."/>
            <person name="Fisher S."/>
            <person name="Foley C.D."/>
            <person name="Franke A."/>
            <person name="Friedrich D."/>
            <person name="Gadbois L."/>
            <person name="Gearin G."/>
            <person name="Gearin C.R."/>
            <person name="Giannoukos G."/>
            <person name="Goode T."/>
            <person name="Graham J."/>
            <person name="Grandbois E."/>
            <person name="Grewal S."/>
            <person name="Gyaltsen K."/>
            <person name="Hafez N."/>
            <person name="Hagos B."/>
            <person name="Hall J."/>
            <person name="Henson C."/>
            <person name="Hollinger A."/>
            <person name="Honan T."/>
            <person name="Huard M.D."/>
            <person name="Hughes L."/>
            <person name="Hurhula B."/>
            <person name="Husby M.E."/>
            <person name="Kamat A."/>
            <person name="Kanga B."/>
            <person name="Kashin S."/>
            <person name="Khazanovich D."/>
            <person name="Kisner P."/>
            <person name="Lance K."/>
            <person name="Lara M."/>
            <person name="Lee W."/>
            <person name="Lennon N."/>
            <person name="Letendre F."/>
            <person name="LeVine R."/>
            <person name="Lipovsky A."/>
            <person name="Liu X."/>
            <person name="Liu J."/>
            <person name="Liu S."/>
            <person name="Lokyitsang T."/>
            <person name="Lokyitsang Y."/>
            <person name="Lubonja R."/>
            <person name="Lui A."/>
            <person name="MacDonald P."/>
            <person name="Magnisalis V."/>
            <person name="Maru K."/>
            <person name="Matthews C."/>
            <person name="McCusker W."/>
            <person name="McDonough S."/>
            <person name="Mehta T."/>
            <person name="Meldrim J."/>
            <person name="Meneus L."/>
            <person name="Mihai O."/>
            <person name="Mihalev A."/>
            <person name="Mihova T."/>
            <person name="Mittelman R."/>
            <person name="Mlenga V."/>
            <person name="Montmayeur A."/>
            <person name="Mulrain L."/>
            <person name="Navidi A."/>
            <person name="Naylor J."/>
            <person name="Negash T."/>
            <person name="Nguyen T."/>
            <person name="Nguyen N."/>
            <person name="Nicol R."/>
            <person name="Norbu C."/>
            <person name="Norbu N."/>
            <person name="Novod N."/>
            <person name="O'Neill B."/>
            <person name="Osman S."/>
            <person name="Markiewicz E."/>
            <person name="Oyono O.L."/>
            <person name="Patti C."/>
            <person name="Phunkhang P."/>
            <person name="Pierre F."/>
            <person name="Priest M."/>
            <person name="Raghuraman S."/>
            <person name="Rege F."/>
            <person name="Reyes R."/>
            <person name="Rise C."/>
            <person name="Rogov P."/>
            <person name="Ross K."/>
            <person name="Ryan E."/>
            <person name="Settipalli S."/>
            <person name="Shea T."/>
            <person name="Sherpa N."/>
            <person name="Shi L."/>
            <person name="Shih D."/>
            <person name="Sparrow T."/>
            <person name="Spaulding J."/>
            <person name="Stalker J."/>
            <person name="Stange-Thomann N."/>
            <person name="Stavropoulos S."/>
            <person name="Stone C."/>
            <person name="Strader C."/>
            <person name="Tesfaye S."/>
            <person name="Thomson T."/>
            <person name="Thoulutsang Y."/>
            <person name="Thoulutsang D."/>
            <person name="Topham K."/>
            <person name="Topping I."/>
            <person name="Tsamla T."/>
            <person name="Vassiliev H."/>
            <person name="Vo A."/>
            <person name="Wangchuk T."/>
            <person name="Wangdi T."/>
            <person name="Weiand M."/>
            <person name="Wilkinson J."/>
            <person name="Wilson A."/>
            <person name="Yadav S."/>
            <person name="Young G."/>
            <person name="Yu Q."/>
            <person name="Zembek L."/>
            <person name="Zhong D."/>
            <person name="Zimmer A."/>
            <person name="Zwirko Z."/>
            <person name="Jaffe D.B."/>
            <person name="Alvarez P."/>
            <person name="Brockman W."/>
            <person name="Butler J."/>
            <person name="Chin C."/>
            <person name="Gnerre S."/>
            <person name="MacCallum I."/>
            <person name="Graves J.A."/>
            <person name="Ponting C.P."/>
            <person name="Breen M."/>
            <person name="Samollow P.B."/>
            <person name="Lander E.S."/>
            <person name="Lindblad-Toh K."/>
        </authorList>
    </citation>
    <scope>NUCLEOTIDE SEQUENCE [LARGE SCALE GENOMIC DNA]</scope>
</reference>
<dbReference type="AlphaFoldDB" id="F7BT12"/>
<feature type="compositionally biased region" description="Low complexity" evidence="7">
    <location>
        <begin position="24"/>
        <end position="38"/>
    </location>
</feature>
<evidence type="ECO:0000256" key="1">
    <source>
        <dbReference type="ARBA" id="ARBA00004123"/>
    </source>
</evidence>
<dbReference type="GO" id="GO:0007417">
    <property type="term" value="P:central nervous system development"/>
    <property type="evidence" value="ECO:0007669"/>
    <property type="project" value="UniProtKB-ARBA"/>
</dbReference>
<proteinExistence type="predicted"/>
<reference evidence="9" key="2">
    <citation type="submission" date="2025-08" db="UniProtKB">
        <authorList>
            <consortium name="Ensembl"/>
        </authorList>
    </citation>
    <scope>IDENTIFICATION</scope>
</reference>
<feature type="compositionally biased region" description="Basic and acidic residues" evidence="7">
    <location>
        <begin position="87"/>
        <end position="101"/>
    </location>
</feature>
<dbReference type="GeneTree" id="ENSGT00940000154790"/>
<keyword evidence="5" id="KW-0804">Transcription</keyword>
<dbReference type="InterPro" id="IPR009057">
    <property type="entry name" value="Homeodomain-like_sf"/>
</dbReference>
<keyword evidence="2" id="KW-0805">Transcription regulation</keyword>
<dbReference type="HOGENOM" id="CLU_116905_0_0_1"/>
<dbReference type="GeneID" id="100023685"/>
<evidence type="ECO:0000313" key="9">
    <source>
        <dbReference type="Ensembl" id="ENSMODP00000007604.4"/>
    </source>
</evidence>
<evidence type="ECO:0000256" key="5">
    <source>
        <dbReference type="ARBA" id="ARBA00023163"/>
    </source>
</evidence>
<accession>F7BT12</accession>
<evidence type="ECO:0000256" key="3">
    <source>
        <dbReference type="ARBA" id="ARBA00023125"/>
    </source>
</evidence>
<feature type="region of interest" description="Disordered" evidence="7">
    <location>
        <begin position="19"/>
        <end position="38"/>
    </location>
</feature>
<dbReference type="GO" id="GO:0035295">
    <property type="term" value="P:tube development"/>
    <property type="evidence" value="ECO:0007669"/>
    <property type="project" value="UniProtKB-ARBA"/>
</dbReference>
<evidence type="ECO:0000259" key="8">
    <source>
        <dbReference type="PROSITE" id="PS51818"/>
    </source>
</evidence>
<keyword evidence="6" id="KW-0539">Nucleus</keyword>
<dbReference type="GO" id="GO:0000978">
    <property type="term" value="F:RNA polymerase II cis-regulatory region sequence-specific DNA binding"/>
    <property type="evidence" value="ECO:0000318"/>
    <property type="project" value="GO_Central"/>
</dbReference>
<dbReference type="InterPro" id="IPR039350">
    <property type="entry name" value="Prospero_homeodomain"/>
</dbReference>
<keyword evidence="4" id="KW-0371">Homeobox</keyword>
<dbReference type="KEGG" id="mdo:100023685"/>
<dbReference type="InParanoid" id="F7BT12"/>
<protein>
    <submittedName>
        <fullName evidence="9">Prospero homeobox 2</fullName>
    </submittedName>
</protein>
<dbReference type="GO" id="GO:0048646">
    <property type="term" value="P:anatomical structure formation involved in morphogenesis"/>
    <property type="evidence" value="ECO:0007669"/>
    <property type="project" value="UniProtKB-ARBA"/>
</dbReference>
<feature type="region of interest" description="Disordered" evidence="7">
    <location>
        <begin position="72"/>
        <end position="130"/>
    </location>
</feature>
<dbReference type="GO" id="GO:0005634">
    <property type="term" value="C:nucleus"/>
    <property type="evidence" value="ECO:0000318"/>
    <property type="project" value="GO_Central"/>
</dbReference>
<dbReference type="Pfam" id="PF05044">
    <property type="entry name" value="HPD"/>
    <property type="match status" value="1"/>
</dbReference>
<dbReference type="PANTHER" id="PTHR12198">
    <property type="entry name" value="HOMEOBOX PROTEIN PROSPERO/PROX-1/CEH-26"/>
    <property type="match status" value="1"/>
</dbReference>
<dbReference type="GO" id="GO:0070309">
    <property type="term" value="P:lens fiber cell morphogenesis"/>
    <property type="evidence" value="ECO:0007669"/>
    <property type="project" value="UniProtKB-ARBA"/>
</dbReference>
<reference evidence="9" key="3">
    <citation type="submission" date="2025-09" db="UniProtKB">
        <authorList>
            <consortium name="Ensembl"/>
        </authorList>
    </citation>
    <scope>IDENTIFICATION</scope>
</reference>
<dbReference type="Proteomes" id="UP000002280">
    <property type="component" value="Chromosome 1"/>
</dbReference>
<dbReference type="InterPro" id="IPR023082">
    <property type="entry name" value="Homeo_prospero_dom"/>
</dbReference>
<dbReference type="PANTHER" id="PTHR12198:SF5">
    <property type="entry name" value="PROSPERO HOMEOBOX PROTEIN 2"/>
    <property type="match status" value="1"/>
</dbReference>
<feature type="domain" description="Prospero" evidence="8">
    <location>
        <begin position="441"/>
        <end position="599"/>
    </location>
</feature>
<dbReference type="STRING" id="13616.ENSMODP00000007604"/>
<evidence type="ECO:0000256" key="7">
    <source>
        <dbReference type="SAM" id="MobiDB-lite"/>
    </source>
</evidence>
<dbReference type="SUPFAM" id="SSF46689">
    <property type="entry name" value="Homeodomain-like"/>
    <property type="match status" value="1"/>
</dbReference>
<dbReference type="CTD" id="283571"/>
<keyword evidence="3" id="KW-0238">DNA-binding</keyword>
<dbReference type="GO" id="GO:0000981">
    <property type="term" value="F:DNA-binding transcription factor activity, RNA polymerase II-specific"/>
    <property type="evidence" value="ECO:0000318"/>
    <property type="project" value="GO_Central"/>
</dbReference>
<evidence type="ECO:0000256" key="2">
    <source>
        <dbReference type="ARBA" id="ARBA00023015"/>
    </source>
</evidence>
<dbReference type="OMA" id="YPIPPRM"/>
<dbReference type="GO" id="GO:0006357">
    <property type="term" value="P:regulation of transcription by RNA polymerase II"/>
    <property type="evidence" value="ECO:0000318"/>
    <property type="project" value="GO_Central"/>
</dbReference>
<dbReference type="GO" id="GO:0031016">
    <property type="term" value="P:pancreas development"/>
    <property type="evidence" value="ECO:0007669"/>
    <property type="project" value="UniProtKB-ARBA"/>
</dbReference>
<dbReference type="Gene3D" id="1.10.10.500">
    <property type="entry name" value="Homeo-prospero domain"/>
    <property type="match status" value="1"/>
</dbReference>
<evidence type="ECO:0000313" key="10">
    <source>
        <dbReference type="Proteomes" id="UP000002280"/>
    </source>
</evidence>
<evidence type="ECO:0000256" key="6">
    <source>
        <dbReference type="ARBA" id="ARBA00023242"/>
    </source>
</evidence>
<dbReference type="eggNOG" id="KOG3779">
    <property type="taxonomic scope" value="Eukaryota"/>
</dbReference>
<keyword evidence="10" id="KW-1185">Reference proteome</keyword>
<dbReference type="OrthoDB" id="10038576at2759"/>
<dbReference type="FunCoup" id="F7BT12">
    <property type="interactions" value="59"/>
</dbReference>
<dbReference type="Bgee" id="ENSMODG00000006137">
    <property type="expression patterns" value="Expressed in extraembryonic membrane and 6 other cell types or tissues"/>
</dbReference>
<dbReference type="GO" id="GO:0060836">
    <property type="term" value="P:lymphatic endothelial cell differentiation"/>
    <property type="evidence" value="ECO:0007669"/>
    <property type="project" value="UniProtKB-ARBA"/>
</dbReference>
<feature type="compositionally biased region" description="Basic and acidic residues" evidence="7">
    <location>
        <begin position="119"/>
        <end position="130"/>
    </location>
</feature>
<dbReference type="Ensembl" id="ENSMODT00000007757.4">
    <property type="protein sequence ID" value="ENSMODP00000007604.4"/>
    <property type="gene ID" value="ENSMODG00000006137.4"/>
</dbReference>